<sequence>MFYAQHGRYPTFWVDKFCIDQRDVADGLRVLPVNVMACRKAILHVARDGAEAAGGHALEPSLLGRTGEVRLFGSPVLQPERG</sequence>
<protein>
    <recommendedName>
        <fullName evidence="3">Heterokaryon incompatibility domain-containing protein</fullName>
    </recommendedName>
</protein>
<accession>A0A813AJC7</accession>
<gene>
    <name evidence="1" type="ORF">SNEC2469_LOCUS27982</name>
</gene>
<feature type="non-terminal residue" evidence="1">
    <location>
        <position position="82"/>
    </location>
</feature>
<evidence type="ECO:0000313" key="1">
    <source>
        <dbReference type="EMBL" id="CAE7868950.1"/>
    </source>
</evidence>
<evidence type="ECO:0008006" key="3">
    <source>
        <dbReference type="Google" id="ProtNLM"/>
    </source>
</evidence>
<organism evidence="1 2">
    <name type="scientific">Symbiodinium necroappetens</name>
    <dbReference type="NCBI Taxonomy" id="1628268"/>
    <lineage>
        <taxon>Eukaryota</taxon>
        <taxon>Sar</taxon>
        <taxon>Alveolata</taxon>
        <taxon>Dinophyceae</taxon>
        <taxon>Suessiales</taxon>
        <taxon>Symbiodiniaceae</taxon>
        <taxon>Symbiodinium</taxon>
    </lineage>
</organism>
<reference evidence="1" key="1">
    <citation type="submission" date="2021-02" db="EMBL/GenBank/DDBJ databases">
        <authorList>
            <person name="Dougan E. K."/>
            <person name="Rhodes N."/>
            <person name="Thang M."/>
            <person name="Chan C."/>
        </authorList>
    </citation>
    <scope>NUCLEOTIDE SEQUENCE</scope>
</reference>
<evidence type="ECO:0000313" key="2">
    <source>
        <dbReference type="Proteomes" id="UP000601435"/>
    </source>
</evidence>
<dbReference type="AlphaFoldDB" id="A0A813AJC7"/>
<comment type="caution">
    <text evidence="1">The sequence shown here is derived from an EMBL/GenBank/DDBJ whole genome shotgun (WGS) entry which is preliminary data.</text>
</comment>
<keyword evidence="2" id="KW-1185">Reference proteome</keyword>
<dbReference type="EMBL" id="CAJNJA010059905">
    <property type="protein sequence ID" value="CAE7868950.1"/>
    <property type="molecule type" value="Genomic_DNA"/>
</dbReference>
<dbReference type="OrthoDB" id="16692at2759"/>
<dbReference type="Proteomes" id="UP000601435">
    <property type="component" value="Unassembled WGS sequence"/>
</dbReference>
<name>A0A813AJC7_9DINO</name>
<proteinExistence type="predicted"/>